<dbReference type="SUPFAM" id="SSF81901">
    <property type="entry name" value="HCP-like"/>
    <property type="match status" value="1"/>
</dbReference>
<feature type="transmembrane region" description="Helical" evidence="1">
    <location>
        <begin position="289"/>
        <end position="307"/>
    </location>
</feature>
<dbReference type="InterPro" id="IPR011990">
    <property type="entry name" value="TPR-like_helical_dom_sf"/>
</dbReference>
<proteinExistence type="predicted"/>
<dbReference type="Proteomes" id="UP001470230">
    <property type="component" value="Unassembled WGS sequence"/>
</dbReference>
<gene>
    <name evidence="3" type="ORF">M9Y10_002308</name>
</gene>
<keyword evidence="1" id="KW-0812">Transmembrane</keyword>
<evidence type="ECO:0000259" key="2">
    <source>
        <dbReference type="PROSITE" id="PS51203"/>
    </source>
</evidence>
<comment type="caution">
    <text evidence="3">The sequence shown here is derived from an EMBL/GenBank/DDBJ whole genome shotgun (WGS) entry which is preliminary data.</text>
</comment>
<dbReference type="InterPro" id="IPR008978">
    <property type="entry name" value="HSP20-like_chaperone"/>
</dbReference>
<evidence type="ECO:0000256" key="1">
    <source>
        <dbReference type="SAM" id="Phobius"/>
    </source>
</evidence>
<dbReference type="PROSITE" id="PS51203">
    <property type="entry name" value="CS"/>
    <property type="match status" value="1"/>
</dbReference>
<keyword evidence="1" id="KW-0472">Membrane</keyword>
<evidence type="ECO:0000313" key="3">
    <source>
        <dbReference type="EMBL" id="KAK8899985.1"/>
    </source>
</evidence>
<feature type="domain" description="CS" evidence="2">
    <location>
        <begin position="7"/>
        <end position="96"/>
    </location>
</feature>
<dbReference type="EMBL" id="JAPFFF010000001">
    <property type="protein sequence ID" value="KAK8899985.1"/>
    <property type="molecule type" value="Genomic_DNA"/>
</dbReference>
<accession>A0ABR2L9F5</accession>
<reference evidence="3 4" key="1">
    <citation type="submission" date="2024-04" db="EMBL/GenBank/DDBJ databases">
        <title>Tritrichomonas musculus Genome.</title>
        <authorList>
            <person name="Alves-Ferreira E."/>
            <person name="Grigg M."/>
            <person name="Lorenzi H."/>
            <person name="Galac M."/>
        </authorList>
    </citation>
    <scope>NUCLEOTIDE SEQUENCE [LARGE SCALE GENOMIC DNA]</scope>
    <source>
        <strain evidence="3 4">EAF2021</strain>
    </source>
</reference>
<sequence>MINPNHVDIYYHEWHQYDDLFDVLFKIPDGVSKEQIQFHLLNDNACFKAQINEEYPFFAGSFSAPVKSFEKEFSVDNHGLKLTFKKPEDTRWDLIFTGPVNETDIMDPQSLFEHGKLNSSQEEIDRAASMNFPPALLELTNLNKTEDEINEIYEKAADYHDPFALFMVGMTCLRNNEINKAIEKLREAESRGDLNSKDALGEIYSPLVEPHIIDEDVNIALQKFNEVIEARPIHPYALYNLALLYLNGCGVEKDVNKAREMYDKAKSIEPNIPKMEFPTEIVMKKNIKYFAIGAVVILAGASLIYLTKRRNHK</sequence>
<dbReference type="InterPro" id="IPR007052">
    <property type="entry name" value="CS_dom"/>
</dbReference>
<dbReference type="InterPro" id="IPR006597">
    <property type="entry name" value="Sel1-like"/>
</dbReference>
<dbReference type="SUPFAM" id="SSF49764">
    <property type="entry name" value="HSP20-like chaperones"/>
    <property type="match status" value="1"/>
</dbReference>
<name>A0ABR2L9F5_9EUKA</name>
<dbReference type="Gene3D" id="2.60.40.790">
    <property type="match status" value="1"/>
</dbReference>
<evidence type="ECO:0000313" key="4">
    <source>
        <dbReference type="Proteomes" id="UP001470230"/>
    </source>
</evidence>
<organism evidence="3 4">
    <name type="scientific">Tritrichomonas musculus</name>
    <dbReference type="NCBI Taxonomy" id="1915356"/>
    <lineage>
        <taxon>Eukaryota</taxon>
        <taxon>Metamonada</taxon>
        <taxon>Parabasalia</taxon>
        <taxon>Tritrichomonadida</taxon>
        <taxon>Tritrichomonadidae</taxon>
        <taxon>Tritrichomonas</taxon>
    </lineage>
</organism>
<dbReference type="SMART" id="SM00671">
    <property type="entry name" value="SEL1"/>
    <property type="match status" value="1"/>
</dbReference>
<dbReference type="Gene3D" id="1.25.40.10">
    <property type="entry name" value="Tetratricopeptide repeat domain"/>
    <property type="match status" value="1"/>
</dbReference>
<protein>
    <recommendedName>
        <fullName evidence="2">CS domain-containing protein</fullName>
    </recommendedName>
</protein>
<keyword evidence="4" id="KW-1185">Reference proteome</keyword>
<keyword evidence="1" id="KW-1133">Transmembrane helix</keyword>